<feature type="coiled-coil region" evidence="9">
    <location>
        <begin position="739"/>
        <end position="766"/>
    </location>
</feature>
<feature type="binding site" evidence="8">
    <location>
        <begin position="155"/>
        <end position="162"/>
    </location>
    <ligand>
        <name>ATP</name>
        <dbReference type="ChEBI" id="CHEBI:30616"/>
    </ligand>
</feature>
<dbReference type="SUPFAM" id="SSF52540">
    <property type="entry name" value="P-loop containing nucleoside triphosphate hydrolases"/>
    <property type="match status" value="1"/>
</dbReference>
<dbReference type="Gene3D" id="3.40.850.10">
    <property type="entry name" value="Kinesin motor domain"/>
    <property type="match status" value="2"/>
</dbReference>
<comment type="subcellular location">
    <subcellularLocation>
        <location evidence="1">Cytoplasm</location>
        <location evidence="1">Cytoskeleton</location>
    </subcellularLocation>
</comment>
<evidence type="ECO:0000313" key="13">
    <source>
        <dbReference type="Proteomes" id="UP000383932"/>
    </source>
</evidence>
<keyword evidence="3" id="KW-0493">Microtubule</keyword>
<evidence type="ECO:0000256" key="4">
    <source>
        <dbReference type="ARBA" id="ARBA00022741"/>
    </source>
</evidence>
<gene>
    <name evidence="12" type="ORF">CTheo_4154</name>
</gene>
<protein>
    <submittedName>
        <fullName evidence="12">Kinesin-like protein bimC</fullName>
    </submittedName>
</protein>
<dbReference type="PANTHER" id="PTHR47970:SF12">
    <property type="entry name" value="KINESIN FAMILY MEMBER 11"/>
    <property type="match status" value="1"/>
</dbReference>
<feature type="compositionally biased region" description="Low complexity" evidence="10">
    <location>
        <begin position="1015"/>
        <end position="1026"/>
    </location>
</feature>
<proteinExistence type="inferred from homology"/>
<keyword evidence="2" id="KW-0963">Cytoplasm</keyword>
<dbReference type="GO" id="GO:0008574">
    <property type="term" value="F:plus-end-directed microtubule motor activity"/>
    <property type="evidence" value="ECO:0007669"/>
    <property type="project" value="TreeGrafter"/>
</dbReference>
<comment type="caution">
    <text evidence="8">Lacks conserved residue(s) required for the propagation of feature annotation.</text>
</comment>
<evidence type="ECO:0000256" key="2">
    <source>
        <dbReference type="ARBA" id="ARBA00022490"/>
    </source>
</evidence>
<dbReference type="Proteomes" id="UP000383932">
    <property type="component" value="Unassembled WGS sequence"/>
</dbReference>
<dbReference type="GO" id="GO:0005876">
    <property type="term" value="C:spindle microtubule"/>
    <property type="evidence" value="ECO:0007669"/>
    <property type="project" value="TreeGrafter"/>
</dbReference>
<dbReference type="SMART" id="SM00129">
    <property type="entry name" value="KISc"/>
    <property type="match status" value="1"/>
</dbReference>
<dbReference type="PRINTS" id="PR00380">
    <property type="entry name" value="KINESINHEAVY"/>
</dbReference>
<feature type="region of interest" description="Disordered" evidence="10">
    <location>
        <begin position="1012"/>
        <end position="1041"/>
    </location>
</feature>
<evidence type="ECO:0000313" key="12">
    <source>
        <dbReference type="EMBL" id="KAB5592390.1"/>
    </source>
</evidence>
<dbReference type="PROSITE" id="PS00411">
    <property type="entry name" value="KINESIN_MOTOR_1"/>
    <property type="match status" value="1"/>
</dbReference>
<accession>A0A5N5QKW7</accession>
<organism evidence="12 13">
    <name type="scientific">Ceratobasidium theobromae</name>
    <dbReference type="NCBI Taxonomy" id="1582974"/>
    <lineage>
        <taxon>Eukaryota</taxon>
        <taxon>Fungi</taxon>
        <taxon>Dikarya</taxon>
        <taxon>Basidiomycota</taxon>
        <taxon>Agaricomycotina</taxon>
        <taxon>Agaricomycetes</taxon>
        <taxon>Cantharellales</taxon>
        <taxon>Ceratobasidiaceae</taxon>
        <taxon>Ceratobasidium</taxon>
    </lineage>
</organism>
<dbReference type="OrthoDB" id="3176171at2759"/>
<dbReference type="InterPro" id="IPR036961">
    <property type="entry name" value="Kinesin_motor_dom_sf"/>
</dbReference>
<sequence length="1111" mass="122125">MSRRAPSAIRKPSASVRASSSQLRNGSHSVAATISAPTSSVPPPSVVRASGSSAQEENTANIQVVIRCRSRNAREQAENSPIIVETGGPRSEEITIETALPQSTFGVYTPAPTRTYPFDRVFGPEADQALVYHDIVAPVLEEVLNGYNCTLFAYGQTGTGKTYTMQGDLSPTLTGNPSADAGIIPRTLHKLFLHLENNLSDYSVKVSFVELYNEELRDLLASDFKEPASNVQPMGTAGSGTGGLKIFDDAAKKGTFIQGLEEAHVRDAQDAIEVLRKGSERRQIAATKFNDHSSRSHSIFTLAVHTKETSSDGNDLIRTGKLNLVDLAGSENIGRSGAENKRAREAGMINQNSLGGRTKTCIIATVSPARCNMEETLSTLDYAFQAKAIRNRPELNSRITRNALLKEHATEIARLKADLVASREKNGVFVSPERWREIESAQEGGKTVREELRVQAEVAQRQCRALREELEAQGAVLVKRTNELSDVREELDKQQQQLLSSRQEAQKLRAAVEEEKIVRQAFEHNELALDRIAVGLRDTARAGVFDVKGLFDKIARNDAILAGNAQIVSGFSKKLQTEAADFGSRLEEFLKSHNTISHRIKSQAESFQVSELDASNRHSQLIDGHLRSLDAVVLRLQGTERDSEAALDTLRSAITRTSEGIKTVLEQWAAIMSRECSALFEELAVQQEKHVGEADKALQAACTLLETAVAESQDHVQGNMKANVSRMHELTKQASDDEITRLRHQNELLTSLLEAEREKSESMRDEITTQITTLITRFTRESHRGLCEAVATVREGLNEREEALGAFTTQHEVEAERATRTAENLVGILQHKTNEGRQIKEDGLKAIKQTKASFEDGTMRVRGSISTVTTGQAAEVGRQLSGFDENCLHGKYLGNSHSSKIERCTFVESFAQTSKDTSQAIQSELATSSQSLQQTMGTIISHTTLLRNTCQTYKASMDPHIATLEQTSKDLLSDIKTQVTPTGQTPRKRRWDYTDSWALTADRDTILREWKNRDPTPSLSTSITSSDDLKSESGLAPEQDLPVSEEQICIDPTGSEDEGMGERVIATTRIGKPAGLIQPSGMRRSTIVPGLPVKLLGAEENVATRAKRLKR</sequence>
<evidence type="ECO:0000256" key="3">
    <source>
        <dbReference type="ARBA" id="ARBA00022701"/>
    </source>
</evidence>
<evidence type="ECO:0000256" key="5">
    <source>
        <dbReference type="ARBA" id="ARBA00022840"/>
    </source>
</evidence>
<dbReference type="GO" id="GO:0072686">
    <property type="term" value="C:mitotic spindle"/>
    <property type="evidence" value="ECO:0007669"/>
    <property type="project" value="TreeGrafter"/>
</dbReference>
<dbReference type="AlphaFoldDB" id="A0A5N5QKW7"/>
<evidence type="ECO:0000256" key="10">
    <source>
        <dbReference type="SAM" id="MobiDB-lite"/>
    </source>
</evidence>
<dbReference type="InterPro" id="IPR001752">
    <property type="entry name" value="Kinesin_motor_dom"/>
</dbReference>
<dbReference type="Pfam" id="PF00225">
    <property type="entry name" value="Kinesin"/>
    <property type="match status" value="1"/>
</dbReference>
<feature type="compositionally biased region" description="Low complexity" evidence="10">
    <location>
        <begin position="29"/>
        <end position="39"/>
    </location>
</feature>
<dbReference type="GO" id="GO:0000073">
    <property type="term" value="P:initial mitotic spindle pole body separation"/>
    <property type="evidence" value="ECO:0007669"/>
    <property type="project" value="TreeGrafter"/>
</dbReference>
<name>A0A5N5QKW7_9AGAM</name>
<dbReference type="GO" id="GO:0007018">
    <property type="term" value="P:microtubule-based movement"/>
    <property type="evidence" value="ECO:0007669"/>
    <property type="project" value="InterPro"/>
</dbReference>
<feature type="coiled-coil region" evidence="9">
    <location>
        <begin position="449"/>
        <end position="515"/>
    </location>
</feature>
<evidence type="ECO:0000256" key="1">
    <source>
        <dbReference type="ARBA" id="ARBA00004245"/>
    </source>
</evidence>
<comment type="caution">
    <text evidence="12">The sequence shown here is derived from an EMBL/GenBank/DDBJ whole genome shotgun (WGS) entry which is preliminary data.</text>
</comment>
<keyword evidence="5 8" id="KW-0067">ATP-binding</keyword>
<dbReference type="InterPro" id="IPR027417">
    <property type="entry name" value="P-loop_NTPase"/>
</dbReference>
<keyword evidence="7" id="KW-0206">Cytoskeleton</keyword>
<dbReference type="EMBL" id="SSOP01000066">
    <property type="protein sequence ID" value="KAB5592390.1"/>
    <property type="molecule type" value="Genomic_DNA"/>
</dbReference>
<evidence type="ECO:0000256" key="9">
    <source>
        <dbReference type="SAM" id="Coils"/>
    </source>
</evidence>
<comment type="similarity">
    <text evidence="8">Belongs to the TRAFAC class myosin-kinesin ATPase superfamily. Kinesin family.</text>
</comment>
<keyword evidence="13" id="KW-1185">Reference proteome</keyword>
<evidence type="ECO:0000259" key="11">
    <source>
        <dbReference type="PROSITE" id="PS50067"/>
    </source>
</evidence>
<dbReference type="GO" id="GO:0005634">
    <property type="term" value="C:nucleus"/>
    <property type="evidence" value="ECO:0007669"/>
    <property type="project" value="TreeGrafter"/>
</dbReference>
<keyword evidence="6 8" id="KW-0505">Motor protein</keyword>
<evidence type="ECO:0000256" key="6">
    <source>
        <dbReference type="ARBA" id="ARBA00023175"/>
    </source>
</evidence>
<evidence type="ECO:0000256" key="8">
    <source>
        <dbReference type="PROSITE-ProRule" id="PRU00283"/>
    </source>
</evidence>
<feature type="domain" description="Kinesin motor" evidence="11">
    <location>
        <begin position="61"/>
        <end position="351"/>
    </location>
</feature>
<keyword evidence="9" id="KW-0175">Coiled coil</keyword>
<keyword evidence="4 8" id="KW-0547">Nucleotide-binding</keyword>
<dbReference type="PANTHER" id="PTHR47970">
    <property type="entry name" value="KINESIN-LIKE PROTEIN KIF11"/>
    <property type="match status" value="1"/>
</dbReference>
<dbReference type="GO" id="GO:0008017">
    <property type="term" value="F:microtubule binding"/>
    <property type="evidence" value="ECO:0007669"/>
    <property type="project" value="InterPro"/>
</dbReference>
<dbReference type="InterPro" id="IPR019821">
    <property type="entry name" value="Kinesin_motor_CS"/>
</dbReference>
<feature type="region of interest" description="Disordered" evidence="10">
    <location>
        <begin position="1"/>
        <end position="54"/>
    </location>
</feature>
<feature type="domain" description="Kinesin motor" evidence="11">
    <location>
        <begin position="352"/>
        <end position="389"/>
    </location>
</feature>
<reference evidence="12 13" key="1">
    <citation type="journal article" date="2019" name="Fungal Biol. Biotechnol.">
        <title>Draft genome sequence of fastidious pathogen Ceratobasidium theobromae, which causes vascular-streak dieback in Theobroma cacao.</title>
        <authorList>
            <person name="Ali S.S."/>
            <person name="Asman A."/>
            <person name="Shao J."/>
            <person name="Firmansyah A.P."/>
            <person name="Susilo A.W."/>
            <person name="Rosmana A."/>
            <person name="McMahon P."/>
            <person name="Junaid M."/>
            <person name="Guest D."/>
            <person name="Kheng T.Y."/>
            <person name="Meinhardt L.W."/>
            <person name="Bailey B.A."/>
        </authorList>
    </citation>
    <scope>NUCLEOTIDE SEQUENCE [LARGE SCALE GENOMIC DNA]</scope>
    <source>
        <strain evidence="12 13">CT2</strain>
    </source>
</reference>
<dbReference type="PROSITE" id="PS50067">
    <property type="entry name" value="KINESIN_MOTOR_2"/>
    <property type="match status" value="2"/>
</dbReference>
<dbReference type="GO" id="GO:0005524">
    <property type="term" value="F:ATP binding"/>
    <property type="evidence" value="ECO:0007669"/>
    <property type="project" value="UniProtKB-UniRule"/>
</dbReference>
<feature type="compositionally biased region" description="Polar residues" evidence="10">
    <location>
        <begin position="16"/>
        <end position="28"/>
    </location>
</feature>
<evidence type="ECO:0000256" key="7">
    <source>
        <dbReference type="ARBA" id="ARBA00023212"/>
    </source>
</evidence>
<dbReference type="InterPro" id="IPR047149">
    <property type="entry name" value="KIF11-like"/>
</dbReference>